<protein>
    <submittedName>
        <fullName evidence="3">Uncharacterized protein</fullName>
    </submittedName>
</protein>
<dbReference type="AlphaFoldDB" id="A0A7S3Q0T5"/>
<accession>A0A7S3Q0T5</accession>
<evidence type="ECO:0000256" key="1">
    <source>
        <dbReference type="SAM" id="MobiDB-lite"/>
    </source>
</evidence>
<dbReference type="Pfam" id="PF04749">
    <property type="entry name" value="PLAC8"/>
    <property type="match status" value="1"/>
</dbReference>
<proteinExistence type="predicted"/>
<feature type="region of interest" description="Disordered" evidence="1">
    <location>
        <begin position="213"/>
        <end position="241"/>
    </location>
</feature>
<feature type="region of interest" description="Disordered" evidence="1">
    <location>
        <begin position="1"/>
        <end position="65"/>
    </location>
</feature>
<evidence type="ECO:0000313" key="3">
    <source>
        <dbReference type="EMBL" id="CAE0461797.1"/>
    </source>
</evidence>
<gene>
    <name evidence="3" type="ORF">CDEB00056_LOCUS6638</name>
</gene>
<feature type="compositionally biased region" description="Pro residues" evidence="1">
    <location>
        <begin position="47"/>
        <end position="58"/>
    </location>
</feature>
<keyword evidence="2" id="KW-1133">Transmembrane helix</keyword>
<evidence type="ECO:0000256" key="2">
    <source>
        <dbReference type="SAM" id="Phobius"/>
    </source>
</evidence>
<sequence>MSYEATHTTTYRYLPPQGKSWRKSSVDLSSPDRNLRRSKRDLRQPLYNPPPGSPPTPDPSSFGIDNDLAMIRRESASYLPPYRYDSDERVMNVYRGSDEAYSTAAKNLVFEYECCRHTYDAHEVIKKNLTPTQRKFFADAHMERAMNITAQSVENEAPIIPIVRRIDELFGVVLLEYFASSDGYLFASQVDSINRALAKLQRSLPVGAADKSTNFEDAAESQVSTSEEYRKGQLSAVSSDSRESVTIETSSTLSSLPPKVCSESSSETTFEKIYYAATTRDENDPNVAKNLEIKTKNEIVHPREVPTDVAIVPTIMENQLTHTKMRQELLKEIMQLSELIRGTGDEKQKALYEEYLNSLRQKFNEYVERSAPVREASELTDESTEESTDKFTEELTGHLIDDNVQKVDCQVLKDVDRVNTNENIMMQIGLPQTDGREQLEFDFDTDLYKSSVDYQLKGAGNVAEIDSGLKNITIAAPMAMCEGFTFVAKYRKTKFLARVPRGGVRKDEDFVTPMLNPVGSSRQLVCYTSQLESMNIPRRRWRDGLFQCFRDPLLLLNIMFPHVVLSQIRARMEFIKTGKVYSNYGVRFLLCFTIAVISINAWTAIALLAVVDNPPTWLILSCCIPIGILDCIMIGAFLFKTIRTRRQIRKYFDIEDGSCNNSSGDLVVGLFCTCCTISQMNRHSSDFNTYREQPLSSTGLPQNLQRLVPSHTFKGRGEKSTFHI</sequence>
<feature type="transmembrane region" description="Helical" evidence="2">
    <location>
        <begin position="617"/>
        <end position="639"/>
    </location>
</feature>
<dbReference type="EMBL" id="HBIO01008672">
    <property type="protein sequence ID" value="CAE0461797.1"/>
    <property type="molecule type" value="Transcribed_RNA"/>
</dbReference>
<organism evidence="3">
    <name type="scientific">Chaetoceros debilis</name>
    <dbReference type="NCBI Taxonomy" id="122233"/>
    <lineage>
        <taxon>Eukaryota</taxon>
        <taxon>Sar</taxon>
        <taxon>Stramenopiles</taxon>
        <taxon>Ochrophyta</taxon>
        <taxon>Bacillariophyta</taxon>
        <taxon>Coscinodiscophyceae</taxon>
        <taxon>Chaetocerotophycidae</taxon>
        <taxon>Chaetocerotales</taxon>
        <taxon>Chaetocerotaceae</taxon>
        <taxon>Chaetoceros</taxon>
    </lineage>
</organism>
<name>A0A7S3Q0T5_9STRA</name>
<dbReference type="InterPro" id="IPR006461">
    <property type="entry name" value="PLAC_motif_containing"/>
</dbReference>
<feature type="compositionally biased region" description="Polar residues" evidence="1">
    <location>
        <begin position="1"/>
        <end position="11"/>
    </location>
</feature>
<keyword evidence="2" id="KW-0472">Membrane</keyword>
<dbReference type="NCBIfam" id="TIGR01571">
    <property type="entry name" value="A_thal_Cys_rich"/>
    <property type="match status" value="1"/>
</dbReference>
<feature type="transmembrane region" description="Helical" evidence="2">
    <location>
        <begin position="552"/>
        <end position="568"/>
    </location>
</feature>
<feature type="transmembrane region" description="Helical" evidence="2">
    <location>
        <begin position="588"/>
        <end position="611"/>
    </location>
</feature>
<keyword evidence="2" id="KW-0812">Transmembrane</keyword>
<reference evidence="3" key="1">
    <citation type="submission" date="2021-01" db="EMBL/GenBank/DDBJ databases">
        <authorList>
            <person name="Corre E."/>
            <person name="Pelletier E."/>
            <person name="Niang G."/>
            <person name="Scheremetjew M."/>
            <person name="Finn R."/>
            <person name="Kale V."/>
            <person name="Holt S."/>
            <person name="Cochrane G."/>
            <person name="Meng A."/>
            <person name="Brown T."/>
            <person name="Cohen L."/>
        </authorList>
    </citation>
    <scope>NUCLEOTIDE SEQUENCE</scope>
    <source>
        <strain evidence="3">MM31A-1</strain>
    </source>
</reference>